<dbReference type="EMBL" id="KV427645">
    <property type="protein sequence ID" value="KZT03292.1"/>
    <property type="molecule type" value="Genomic_DNA"/>
</dbReference>
<evidence type="ECO:0000256" key="4">
    <source>
        <dbReference type="ARBA" id="ARBA00022517"/>
    </source>
</evidence>
<sequence length="2086" mass="230280">MASSLAAQLAQGASLNSSLLVDRTRRKTAESYLFSPKEAQKYDLNTVFSLGSNGFLQLKSIEPSFRQFEQALFSDAAKATDRTLLPVDADAQLNESISSFLPLLGPYLMDAPAGKVIEWLVRRFRINEFNVEDVIRLFLPYHESPHFAKMVTILHIQEQSMFRFLSAYKTTGKALPRSALVTEMLKNSDLSRFISGLLLIALKENGPSVHKALVAFHTGVLLDFVAKSKILDEGTVAFLLTASLEPLQLVLEATTKAKEAIRQESILGILLILAGISQKCHLSPKALNAVLSAVAGCSKDVTAKQLIRTTLCICAPQDVSEKFPRALLRVFTHKADMPAELREALAWVGSEKVLLPLVTGLVSQLSREPAVDLLTSTLALTELPNSISRHAAELLLRDLINAEDPAAPDVLTARSLLSQLKQRHAEVVQQACEEALKQDEGKREVIEQLAISLSMSLPGSSGKNRLDKIVASVSADAYVRAIAVRNLYSTLSDGSTSSEDAAAAKAALRARILDTDASVLEALYAEPTELVPVLLEDAAGYISALSEVLHSATISIPRNATLLHLAFLANHIFTPLNEKDASLADHIVHELFFPYLLFSKAKQKSASLAWDILEAKEKDVHDVTGIGRYELLCGCVDVIRWEQEHRSEGQEDSTELLTRIDLALAVKMAENILASDRYSQQFQLLLAKLRDNNPRSRALGYLVARALLIRLSGEHQLNAALQMLQAMQLKTLEGMSDFMRGVDNLLTFLHDMSLGTAVVLKPNSEHTLQRLQTAILTMLPVTPRPDGIKPDWLAPHDPQSVEAHADTRGIRYVHLMRAVYYLSNSTASLPLLSTNLLRALFMNLADDALVFLAGVWTSPSVKGDNGSMHVRVAALYHAVAFLEAHCATEHYIDFQTILPSILVALQDAELRVREAALECVAILAKLAQAKEVSSIYAYDTIYGQTSHLLQYVDWEDFCKYISALGSFGKHFLHDAGYMRVFHQEYLSSGKNEKKKLKGFKQRIVCYLLSHVNACQLAYIKLHLLQSLETTSSEVKCQILLPSIETAIDNVDSATSIDASSQELIAHLASSFDASGAADLNDASKSTWPTFEKLLRSCFGNTSLSAARRTLAYQLEHGLFTKLSSERKVDLCDILIDISVNDASAMPDCKQLLSSVLTDVAVISSILVLYRPSVEDVPNRASKRARLENGPNESAEGKLFSLTLLMEILGSKPLPGSLDLVACLLETLKRVSHDASSNPADRGYTEQLVMNAVDSALSNIKDTTKLHPGIIRVDILIELIRGANNLQTFHQALLLIAGLARLAPEAVLHNITPVFTLMGTNVFHRDDAYSFRVVQKTIESIVPVMISSLKAAHSDHLDLIIAARDFLRIFTDAQNHIPRHRRTKFFTHLVDVLGPEFMAPVSMLLVDKVCKRVTRQNDEDGRASLALPITVLQHYPTQQRLMVWVPLISVHTPHSYTLQVITEMLHEVKRLLNRRADANASTFLSLPSDDETGTQYPMWRQRSIALLIFCDRAMREIPVISSPKGHQERASSSETLSLLLSIAVLEDPDGRLKGVTSAARDAMVSTLRVVSATEFILGILAMIRSTNIKVQMGALELLAERLPAVADRARQELTPTVTKLVGHIRDILVSKPEDSLNNAALHALRSIGDTLCQGEENSLTAAVPLVLASIANENAAEAALAALLALCSKLGPRMIPHIKPVVQECVIFIRGHNEGTEVAADSVKAAFSVMQILLTTVPTFWGEKELTQVVQLFLELCGSDEKSSMAAPVVRTLAKRIPSKTLLETLCKMWTSLQPSGQTSNMSIYSGYFHVMKRALRTAGRPVVLEHLRPIFSTYQDALELSAKDEKRQIEHELIASFLELVVKLNETAFRPLFRKLSDWAFIHGKDGQSTMRVVTFCHVYDALLDYFKTLMIPYMSFLWQSFLELLNRFITADVNDAIVWSSVLVTLTKTLSYDEGAFWRNDKLQQLVPVVVKQAPVCMRLHASEDKAVLSDCLVATMEAVNDDTLLKSMNLDVLMHSRSENSRLRIYSLECSEALWKAHGGKLLGFVAETTTFIAECAEDENDSVVRAAHKLKDAVESIAGKIDV</sequence>
<dbReference type="Proteomes" id="UP000076871">
    <property type="component" value="Unassembled WGS sequence"/>
</dbReference>
<dbReference type="PANTHER" id="PTHR13457:SF1">
    <property type="entry name" value="HEAT REPEAT-CONTAINING PROTEIN 1"/>
    <property type="match status" value="1"/>
</dbReference>
<dbReference type="PROSITE" id="PS50077">
    <property type="entry name" value="HEAT_REPEAT"/>
    <property type="match status" value="1"/>
</dbReference>
<dbReference type="GeneID" id="63828354"/>
<dbReference type="InterPro" id="IPR040191">
    <property type="entry name" value="UTP10"/>
</dbReference>
<protein>
    <recommendedName>
        <fullName evidence="3 9">U3 small nucleolar RNA-associated protein 10</fullName>
    </recommendedName>
</protein>
<dbReference type="Pfam" id="PF08146">
    <property type="entry name" value="BP28CT"/>
    <property type="match status" value="1"/>
</dbReference>
<evidence type="ECO:0000256" key="7">
    <source>
        <dbReference type="ARBA" id="ARBA00023274"/>
    </source>
</evidence>
<comment type="function">
    <text evidence="9">Involved in nucleolar processing of pre-18S ribosomal RNA.</text>
</comment>
<dbReference type="InterPro" id="IPR021133">
    <property type="entry name" value="HEAT_type_2"/>
</dbReference>
<dbReference type="InterPro" id="IPR016024">
    <property type="entry name" value="ARM-type_fold"/>
</dbReference>
<evidence type="ECO:0000313" key="12">
    <source>
        <dbReference type="Proteomes" id="UP000076871"/>
    </source>
</evidence>
<evidence type="ECO:0000256" key="3">
    <source>
        <dbReference type="ARBA" id="ARBA00015399"/>
    </source>
</evidence>
<dbReference type="PANTHER" id="PTHR13457">
    <property type="entry name" value="BAP28"/>
    <property type="match status" value="1"/>
</dbReference>
<dbReference type="InterPro" id="IPR012954">
    <property type="entry name" value="BP28_C_dom"/>
</dbReference>
<organism evidence="11 12">
    <name type="scientific">Laetiporus sulphureus 93-53</name>
    <dbReference type="NCBI Taxonomy" id="1314785"/>
    <lineage>
        <taxon>Eukaryota</taxon>
        <taxon>Fungi</taxon>
        <taxon>Dikarya</taxon>
        <taxon>Basidiomycota</taxon>
        <taxon>Agaricomycotina</taxon>
        <taxon>Agaricomycetes</taxon>
        <taxon>Polyporales</taxon>
        <taxon>Laetiporus</taxon>
    </lineage>
</organism>
<proteinExistence type="inferred from homology"/>
<keyword evidence="4 9" id="KW-0690">Ribosome biogenesis</keyword>
<dbReference type="GO" id="GO:0045943">
    <property type="term" value="P:positive regulation of transcription by RNA polymerase I"/>
    <property type="evidence" value="ECO:0007669"/>
    <property type="project" value="TreeGrafter"/>
</dbReference>
<keyword evidence="6 9" id="KW-0539">Nucleus</keyword>
<dbReference type="GO" id="GO:0030515">
    <property type="term" value="F:snoRNA binding"/>
    <property type="evidence" value="ECO:0007669"/>
    <property type="project" value="TreeGrafter"/>
</dbReference>
<dbReference type="GO" id="GO:0034455">
    <property type="term" value="C:t-UTP complex"/>
    <property type="evidence" value="ECO:0007669"/>
    <property type="project" value="TreeGrafter"/>
</dbReference>
<comment type="similarity">
    <text evidence="2 9">Belongs to the HEATR1/UTP10 family.</text>
</comment>
<comment type="subcellular location">
    <subcellularLocation>
        <location evidence="1 9">Nucleus</location>
        <location evidence="1 9">Nucleolus</location>
    </subcellularLocation>
</comment>
<feature type="repeat" description="HEAT" evidence="8">
    <location>
        <begin position="897"/>
        <end position="934"/>
    </location>
</feature>
<evidence type="ECO:0000256" key="5">
    <source>
        <dbReference type="ARBA" id="ARBA00022552"/>
    </source>
</evidence>
<evidence type="ECO:0000259" key="10">
    <source>
        <dbReference type="SMART" id="SM01036"/>
    </source>
</evidence>
<dbReference type="RefSeq" id="XP_040761032.1">
    <property type="nucleotide sequence ID" value="XM_040911326.1"/>
</dbReference>
<feature type="domain" description="BP28 C-terminal" evidence="10">
    <location>
        <begin position="1820"/>
        <end position="1958"/>
    </location>
</feature>
<keyword evidence="12" id="KW-1185">Reference proteome</keyword>
<evidence type="ECO:0000256" key="1">
    <source>
        <dbReference type="ARBA" id="ARBA00004604"/>
    </source>
</evidence>
<name>A0A165CRE3_9APHY</name>
<dbReference type="GO" id="GO:0000462">
    <property type="term" value="P:maturation of SSU-rRNA from tricistronic rRNA transcript (SSU-rRNA, 5.8S rRNA, LSU-rRNA)"/>
    <property type="evidence" value="ECO:0007669"/>
    <property type="project" value="TreeGrafter"/>
</dbReference>
<dbReference type="Gene3D" id="1.25.10.10">
    <property type="entry name" value="Leucine-rich Repeat Variant"/>
    <property type="match status" value="2"/>
</dbReference>
<evidence type="ECO:0000256" key="2">
    <source>
        <dbReference type="ARBA" id="ARBA00010559"/>
    </source>
</evidence>
<reference evidence="11 12" key="1">
    <citation type="journal article" date="2016" name="Mol. Biol. Evol.">
        <title>Comparative Genomics of Early-Diverging Mushroom-Forming Fungi Provides Insights into the Origins of Lignocellulose Decay Capabilities.</title>
        <authorList>
            <person name="Nagy L.G."/>
            <person name="Riley R."/>
            <person name="Tritt A."/>
            <person name="Adam C."/>
            <person name="Daum C."/>
            <person name="Floudas D."/>
            <person name="Sun H."/>
            <person name="Yadav J.S."/>
            <person name="Pangilinan J."/>
            <person name="Larsson K.H."/>
            <person name="Matsuura K."/>
            <person name="Barry K."/>
            <person name="Labutti K."/>
            <person name="Kuo R."/>
            <person name="Ohm R.A."/>
            <person name="Bhattacharya S.S."/>
            <person name="Shirouzu T."/>
            <person name="Yoshinaga Y."/>
            <person name="Martin F.M."/>
            <person name="Grigoriev I.V."/>
            <person name="Hibbett D.S."/>
        </authorList>
    </citation>
    <scope>NUCLEOTIDE SEQUENCE [LARGE SCALE GENOMIC DNA]</scope>
    <source>
        <strain evidence="11 12">93-53</strain>
    </source>
</reference>
<accession>A0A165CRE3</accession>
<dbReference type="FunCoup" id="A0A165CRE3">
    <property type="interactions" value="703"/>
</dbReference>
<comment type="subunit">
    <text evidence="9">Component of the ribosomal small subunit (SSU) processome.</text>
</comment>
<gene>
    <name evidence="11" type="ORF">LAESUDRAFT_744673</name>
</gene>
<dbReference type="InterPro" id="IPR056473">
    <property type="entry name" value="HEAT_Utp10/HEAT1"/>
</dbReference>
<keyword evidence="7 9" id="KW-0687">Ribonucleoprotein</keyword>
<dbReference type="GO" id="GO:0032040">
    <property type="term" value="C:small-subunit processome"/>
    <property type="evidence" value="ECO:0007669"/>
    <property type="project" value="TreeGrafter"/>
</dbReference>
<dbReference type="SUPFAM" id="SSF48371">
    <property type="entry name" value="ARM repeat"/>
    <property type="match status" value="2"/>
</dbReference>
<dbReference type="InParanoid" id="A0A165CRE3"/>
<dbReference type="GO" id="GO:0030686">
    <property type="term" value="C:90S preribosome"/>
    <property type="evidence" value="ECO:0007669"/>
    <property type="project" value="TreeGrafter"/>
</dbReference>
<evidence type="ECO:0000256" key="6">
    <source>
        <dbReference type="ARBA" id="ARBA00023242"/>
    </source>
</evidence>
<dbReference type="STRING" id="1314785.A0A165CRE3"/>
<evidence type="ECO:0000256" key="9">
    <source>
        <dbReference type="RuleBase" id="RU367065"/>
    </source>
</evidence>
<evidence type="ECO:0000313" key="11">
    <source>
        <dbReference type="EMBL" id="KZT03292.1"/>
    </source>
</evidence>
<dbReference type="OrthoDB" id="31183at2759"/>
<dbReference type="InterPro" id="IPR011989">
    <property type="entry name" value="ARM-like"/>
</dbReference>
<dbReference type="Pfam" id="PF23243">
    <property type="entry name" value="HEAT_HEATR1"/>
    <property type="match status" value="1"/>
</dbReference>
<evidence type="ECO:0000256" key="8">
    <source>
        <dbReference type="PROSITE-ProRule" id="PRU00103"/>
    </source>
</evidence>
<keyword evidence="5 9" id="KW-0698">rRNA processing</keyword>
<dbReference type="SMART" id="SM01036">
    <property type="entry name" value="BP28CT"/>
    <property type="match status" value="1"/>
</dbReference>